<evidence type="ECO:0000313" key="5">
    <source>
        <dbReference type="Proteomes" id="UP000199643"/>
    </source>
</evidence>
<evidence type="ECO:0000259" key="2">
    <source>
        <dbReference type="Pfam" id="PF04773"/>
    </source>
</evidence>
<keyword evidence="1" id="KW-0472">Membrane</keyword>
<dbReference type="InterPro" id="IPR006860">
    <property type="entry name" value="FecR"/>
</dbReference>
<sequence>MPEYKINDLLKKFRQGTILPEEQAFLETWYLKWTSDNQHFTEEEINAAKSKVWLALNPPVHRLKPWYWLSAVAGILLFIIVFWFYKERIDNPRTNLVVEKVHTDFKPGGNKAILTLANGEEVSLGNPAKGEVASQGAVQVMETETGKLVYKRRKEISEAIMINKLATPRGGEYQLVLSDGTKVWLNAASSISFPAAFEGNYRKVSITGEVYFEVAHDKKKPFLVTAREQEISVLGTHFNISAYPDDEFVTTSLISGAVRVKNLKTKVEKSIQPGQGATTSSANDDVLIHAIDKDEILSWKNGYFQFDNQNVYSIMKVLSRWYNVDVQFLSDKNTERFGGTFSKGKQLSETLANLEKLGNVHFTITQKKVIVTD</sequence>
<dbReference type="InterPro" id="IPR012373">
    <property type="entry name" value="Ferrdict_sens_TM"/>
</dbReference>
<organism evidence="4 5">
    <name type="scientific">Pedobacter terrae</name>
    <dbReference type="NCBI Taxonomy" id="405671"/>
    <lineage>
        <taxon>Bacteria</taxon>
        <taxon>Pseudomonadati</taxon>
        <taxon>Bacteroidota</taxon>
        <taxon>Sphingobacteriia</taxon>
        <taxon>Sphingobacteriales</taxon>
        <taxon>Sphingobacteriaceae</taxon>
        <taxon>Pedobacter</taxon>
    </lineage>
</organism>
<dbReference type="Gene3D" id="2.60.120.1440">
    <property type="match status" value="1"/>
</dbReference>
<feature type="domain" description="Protein FecR C-terminal" evidence="3">
    <location>
        <begin position="303"/>
        <end position="371"/>
    </location>
</feature>
<dbReference type="Pfam" id="PF04773">
    <property type="entry name" value="FecR"/>
    <property type="match status" value="1"/>
</dbReference>
<keyword evidence="5" id="KW-1185">Reference proteome</keyword>
<keyword evidence="1" id="KW-0812">Transmembrane</keyword>
<evidence type="ECO:0000313" key="4">
    <source>
        <dbReference type="EMBL" id="SDF92801.1"/>
    </source>
</evidence>
<proteinExistence type="predicted"/>
<feature type="transmembrane region" description="Helical" evidence="1">
    <location>
        <begin position="66"/>
        <end position="85"/>
    </location>
</feature>
<dbReference type="Gene3D" id="3.55.50.30">
    <property type="match status" value="1"/>
</dbReference>
<keyword evidence="1" id="KW-1133">Transmembrane helix</keyword>
<dbReference type="OrthoDB" id="1099963at2"/>
<protein>
    <submittedName>
        <fullName evidence="4">FecR protein</fullName>
    </submittedName>
</protein>
<feature type="domain" description="FecR protein" evidence="2">
    <location>
        <begin position="164"/>
        <end position="259"/>
    </location>
</feature>
<reference evidence="5" key="1">
    <citation type="submission" date="2016-10" db="EMBL/GenBank/DDBJ databases">
        <authorList>
            <person name="Varghese N."/>
            <person name="Submissions S."/>
        </authorList>
    </citation>
    <scope>NUCLEOTIDE SEQUENCE [LARGE SCALE GENOMIC DNA]</scope>
    <source>
        <strain evidence="5">DSM 17933</strain>
    </source>
</reference>
<dbReference type="RefSeq" id="WP_090496997.1">
    <property type="nucleotide sequence ID" value="NZ_FNCH01000002.1"/>
</dbReference>
<evidence type="ECO:0000256" key="1">
    <source>
        <dbReference type="SAM" id="Phobius"/>
    </source>
</evidence>
<accession>A0A1G7Q2U2</accession>
<dbReference type="Proteomes" id="UP000199643">
    <property type="component" value="Unassembled WGS sequence"/>
</dbReference>
<dbReference type="GO" id="GO:0016989">
    <property type="term" value="F:sigma factor antagonist activity"/>
    <property type="evidence" value="ECO:0007669"/>
    <property type="project" value="TreeGrafter"/>
</dbReference>
<dbReference type="PIRSF" id="PIRSF018266">
    <property type="entry name" value="FecR"/>
    <property type="match status" value="1"/>
</dbReference>
<dbReference type="PANTHER" id="PTHR30273">
    <property type="entry name" value="PERIPLASMIC SIGNAL SENSOR AND SIGMA FACTOR ACTIVATOR FECR-RELATED"/>
    <property type="match status" value="1"/>
</dbReference>
<gene>
    <name evidence="4" type="ORF">SAMN05421827_102144</name>
</gene>
<dbReference type="Pfam" id="PF16344">
    <property type="entry name" value="FecR_C"/>
    <property type="match status" value="1"/>
</dbReference>
<dbReference type="InterPro" id="IPR032508">
    <property type="entry name" value="FecR_C"/>
</dbReference>
<name>A0A1G7Q2U2_9SPHI</name>
<evidence type="ECO:0000259" key="3">
    <source>
        <dbReference type="Pfam" id="PF16344"/>
    </source>
</evidence>
<dbReference type="FunFam" id="2.60.120.1440:FF:000001">
    <property type="entry name" value="Putative anti-sigma factor"/>
    <property type="match status" value="1"/>
</dbReference>
<dbReference type="AlphaFoldDB" id="A0A1G7Q2U2"/>
<dbReference type="STRING" id="405671.SAMN05421827_102144"/>
<dbReference type="EMBL" id="FNCH01000002">
    <property type="protein sequence ID" value="SDF92801.1"/>
    <property type="molecule type" value="Genomic_DNA"/>
</dbReference>
<dbReference type="PANTHER" id="PTHR30273:SF2">
    <property type="entry name" value="PROTEIN FECR"/>
    <property type="match status" value="1"/>
</dbReference>